<dbReference type="Proteomes" id="UP000006564">
    <property type="component" value="Chromosome 6"/>
</dbReference>
<proteinExistence type="predicted"/>
<sequence length="223" mass="26566">MVGQKSRNTWQNVPRSELFTAQCAALLKSLDAGHNITKLTRSFNVVCFTIYWTQYRFQNQNSLESGARISYTVLITGSLYNVSKLTVQQIPRKYYIKTKRKIALDTDSAKKNYYKFVCTWLYFNNSNNIIFSDEFLVQRNSVILFNRYSSGMRFQQNHTTIYIFRQILEWLLYLPDLNSIENLWYLFKKKLKELYPELFQNGVSEIDIERFRQSIQTVWDSLD</sequence>
<reference evidence="1 2" key="1">
    <citation type="journal article" date="2005" name="Nature">
        <title>Genome sequencing and analysis of Aspergillus oryzae.</title>
        <authorList>
            <person name="Machida M."/>
            <person name="Asai K."/>
            <person name="Sano M."/>
            <person name="Tanaka T."/>
            <person name="Kumagai T."/>
            <person name="Terai G."/>
            <person name="Kusumoto K."/>
            <person name="Arima T."/>
            <person name="Akita O."/>
            <person name="Kashiwagi Y."/>
            <person name="Abe K."/>
            <person name="Gomi K."/>
            <person name="Horiuchi H."/>
            <person name="Kitamoto K."/>
            <person name="Kobayashi T."/>
            <person name="Takeuchi M."/>
            <person name="Denning D.W."/>
            <person name="Galagan J.E."/>
            <person name="Nierman W.C."/>
            <person name="Yu J."/>
            <person name="Archer D.B."/>
            <person name="Bennett J.W."/>
            <person name="Bhatnagar D."/>
            <person name="Cleveland T.E."/>
            <person name="Fedorova N.D."/>
            <person name="Gotoh O."/>
            <person name="Horikawa H."/>
            <person name="Hosoyama A."/>
            <person name="Ichinomiya M."/>
            <person name="Igarashi R."/>
            <person name="Iwashita K."/>
            <person name="Juvvadi P.R."/>
            <person name="Kato M."/>
            <person name="Kato Y."/>
            <person name="Kin T."/>
            <person name="Kokubun A."/>
            <person name="Maeda H."/>
            <person name="Maeyama N."/>
            <person name="Maruyama J."/>
            <person name="Nagasaki H."/>
            <person name="Nakajima T."/>
            <person name="Oda K."/>
            <person name="Okada K."/>
            <person name="Paulsen I."/>
            <person name="Sakamoto K."/>
            <person name="Sawano T."/>
            <person name="Takahashi M."/>
            <person name="Takase K."/>
            <person name="Terabayashi Y."/>
            <person name="Wortman J."/>
            <person name="Yamada O."/>
            <person name="Yamagata Y."/>
            <person name="Anazawa H."/>
            <person name="Hata Y."/>
            <person name="Koide Y."/>
            <person name="Komori T."/>
            <person name="Koyama Y."/>
            <person name="Minetoki T."/>
            <person name="Suharnan S."/>
            <person name="Tanaka A."/>
            <person name="Isono K."/>
            <person name="Kuhara S."/>
            <person name="Ogasawara N."/>
            <person name="Kikuchi H."/>
        </authorList>
    </citation>
    <scope>NUCLEOTIDE SEQUENCE [LARGE SCALE GENOMIC DNA]</scope>
    <source>
        <strain evidence="2">ATCC 42149 / RIB 40</strain>
    </source>
</reference>
<keyword evidence="2" id="KW-1185">Reference proteome</keyword>
<dbReference type="EMBL" id="AP007169">
    <property type="protein sequence ID" value="BAE64025.1"/>
    <property type="molecule type" value="Genomic_DNA"/>
</dbReference>
<accession>Q2U340</accession>
<dbReference type="EMBL" id="BA000054">
    <property type="protein sequence ID" value="BAE64025.1"/>
    <property type="molecule type" value="Genomic_DNA"/>
</dbReference>
<dbReference type="AlphaFoldDB" id="Q2U340"/>
<evidence type="ECO:0000313" key="1">
    <source>
        <dbReference type="EMBL" id="BAE64025.1"/>
    </source>
</evidence>
<dbReference type="HOGENOM" id="CLU_1239898_0_0_1"/>
<protein>
    <submittedName>
        <fullName evidence="1">DNA, SC038</fullName>
    </submittedName>
</protein>
<dbReference type="VEuPathDB" id="FungiDB:AO090038000202"/>
<name>Q2U340_ASPOR</name>
<dbReference type="InterPro" id="IPR036397">
    <property type="entry name" value="RNaseH_sf"/>
</dbReference>
<dbReference type="GeneID" id="5997253"/>
<dbReference type="RefSeq" id="XP_023093037.1">
    <property type="nucleotide sequence ID" value="XM_023238398.1"/>
</dbReference>
<dbReference type="KEGG" id="aor:AO090038000202"/>
<gene>
    <name evidence="1" type="ORF">AO090038000202</name>
</gene>
<dbReference type="Gene3D" id="3.30.420.10">
    <property type="entry name" value="Ribonuclease H-like superfamily/Ribonuclease H"/>
    <property type="match status" value="1"/>
</dbReference>
<organism evidence="1 2">
    <name type="scientific">Aspergillus oryzae (strain ATCC 42149 / RIB 40)</name>
    <name type="common">Yellow koji mold</name>
    <dbReference type="NCBI Taxonomy" id="510516"/>
    <lineage>
        <taxon>Eukaryota</taxon>
        <taxon>Fungi</taxon>
        <taxon>Dikarya</taxon>
        <taxon>Ascomycota</taxon>
        <taxon>Pezizomycotina</taxon>
        <taxon>Eurotiomycetes</taxon>
        <taxon>Eurotiomycetidae</taxon>
        <taxon>Eurotiales</taxon>
        <taxon>Aspergillaceae</taxon>
        <taxon>Aspergillus</taxon>
        <taxon>Aspergillus subgen. Circumdati</taxon>
    </lineage>
</organism>
<evidence type="ECO:0000313" key="2">
    <source>
        <dbReference type="Proteomes" id="UP000006564"/>
    </source>
</evidence>
<dbReference type="GO" id="GO:0003676">
    <property type="term" value="F:nucleic acid binding"/>
    <property type="evidence" value="ECO:0007669"/>
    <property type="project" value="InterPro"/>
</dbReference>